<reference evidence="1 2" key="1">
    <citation type="submission" date="2018-06" db="EMBL/GenBank/DDBJ databases">
        <authorList>
            <consortium name="Pathogen Informatics"/>
            <person name="Doyle S."/>
        </authorList>
    </citation>
    <scope>NUCLEOTIDE SEQUENCE [LARGE SCALE GENOMIC DNA]</scope>
    <source>
        <strain evidence="1 2">NCTC12872</strain>
    </source>
</reference>
<dbReference type="OrthoDB" id="5692147at2"/>
<keyword evidence="2" id="KW-1185">Reference proteome</keyword>
<accession>A0A379DEH9</accession>
<proteinExistence type="predicted"/>
<name>A0A379DEH9_9PAST</name>
<evidence type="ECO:0000313" key="2">
    <source>
        <dbReference type="Proteomes" id="UP000255417"/>
    </source>
</evidence>
<organism evidence="1 2">
    <name type="scientific">Phocoenobacter uteri</name>
    <dbReference type="NCBI Taxonomy" id="146806"/>
    <lineage>
        <taxon>Bacteria</taxon>
        <taxon>Pseudomonadati</taxon>
        <taxon>Pseudomonadota</taxon>
        <taxon>Gammaproteobacteria</taxon>
        <taxon>Pasteurellales</taxon>
        <taxon>Pasteurellaceae</taxon>
        <taxon>Phocoenobacter</taxon>
    </lineage>
</organism>
<dbReference type="RefSeq" id="WP_115316468.1">
    <property type="nucleotide sequence ID" value="NZ_LWIF01000002.1"/>
</dbReference>
<protein>
    <submittedName>
        <fullName evidence="1">Uncharacterized protein</fullName>
    </submittedName>
</protein>
<dbReference type="AlphaFoldDB" id="A0A379DEH9"/>
<sequence length="143" mass="17313">MKKFLIKLLGGVSKEEHQSILDYFQSRMINPQNLDFASSLMKRWNEFRCSINYMYKEICINNADFFTNNSSLLHDLVLQDYYFRRLYLLQNGKDFFDNVEEHEKLFFSQQGESLNKAFWDIDAKYLELIYDNKFIKNWDKGIK</sequence>
<gene>
    <name evidence="1" type="ORF">NCTC12872_02014</name>
</gene>
<dbReference type="Proteomes" id="UP000255417">
    <property type="component" value="Unassembled WGS sequence"/>
</dbReference>
<dbReference type="EMBL" id="UGTA01000002">
    <property type="protein sequence ID" value="SUB76386.1"/>
    <property type="molecule type" value="Genomic_DNA"/>
</dbReference>
<evidence type="ECO:0000313" key="1">
    <source>
        <dbReference type="EMBL" id="SUB76386.1"/>
    </source>
</evidence>